<name>A0A1H9LTT0_9BACI</name>
<keyword evidence="6 9" id="KW-1133">Transmembrane helix</keyword>
<comment type="similarity">
    <text evidence="8">Belongs to the TRAP transporter small permease family.</text>
</comment>
<feature type="transmembrane region" description="Helical" evidence="9">
    <location>
        <begin position="126"/>
        <end position="145"/>
    </location>
</feature>
<dbReference type="Pfam" id="PF04290">
    <property type="entry name" value="DctQ"/>
    <property type="match status" value="1"/>
</dbReference>
<accession>A0A1H9LTT0</accession>
<reference evidence="11 12" key="1">
    <citation type="submission" date="2016-10" db="EMBL/GenBank/DDBJ databases">
        <authorList>
            <person name="de Groot N.N."/>
        </authorList>
    </citation>
    <scope>NUCLEOTIDE SEQUENCE [LARGE SCALE GENOMIC DNA]</scope>
    <source>
        <strain evidence="11 12">DSM 21633</strain>
    </source>
</reference>
<dbReference type="AlphaFoldDB" id="A0A1H9LTT0"/>
<keyword evidence="2" id="KW-0813">Transport</keyword>
<comment type="subcellular location">
    <subcellularLocation>
        <location evidence="1">Cell inner membrane</location>
        <topology evidence="1">Multi-pass membrane protein</topology>
    </subcellularLocation>
</comment>
<evidence type="ECO:0000256" key="1">
    <source>
        <dbReference type="ARBA" id="ARBA00004429"/>
    </source>
</evidence>
<evidence type="ECO:0000256" key="6">
    <source>
        <dbReference type="ARBA" id="ARBA00022989"/>
    </source>
</evidence>
<dbReference type="GO" id="GO:0005886">
    <property type="term" value="C:plasma membrane"/>
    <property type="evidence" value="ECO:0007669"/>
    <property type="project" value="UniProtKB-SubCell"/>
</dbReference>
<dbReference type="InterPro" id="IPR007387">
    <property type="entry name" value="TRAP_DctQ"/>
</dbReference>
<dbReference type="Proteomes" id="UP000199427">
    <property type="component" value="Unassembled WGS sequence"/>
</dbReference>
<evidence type="ECO:0000256" key="9">
    <source>
        <dbReference type="SAM" id="Phobius"/>
    </source>
</evidence>
<dbReference type="PANTHER" id="PTHR35011:SF2">
    <property type="entry name" value="2,3-DIKETO-L-GULONATE TRAP TRANSPORTER SMALL PERMEASE PROTEIN YIAM"/>
    <property type="match status" value="1"/>
</dbReference>
<keyword evidence="4" id="KW-0997">Cell inner membrane</keyword>
<proteinExistence type="inferred from homology"/>
<feature type="transmembrane region" description="Helical" evidence="9">
    <location>
        <begin position="14"/>
        <end position="34"/>
    </location>
</feature>
<dbReference type="InterPro" id="IPR055348">
    <property type="entry name" value="DctQ"/>
</dbReference>
<evidence type="ECO:0000256" key="5">
    <source>
        <dbReference type="ARBA" id="ARBA00022692"/>
    </source>
</evidence>
<protein>
    <submittedName>
        <fullName evidence="11">TRAP-type C4-dicarboxylate transport system, small permease component</fullName>
    </submittedName>
</protein>
<evidence type="ECO:0000313" key="11">
    <source>
        <dbReference type="EMBL" id="SER14679.1"/>
    </source>
</evidence>
<evidence type="ECO:0000259" key="10">
    <source>
        <dbReference type="Pfam" id="PF04290"/>
    </source>
</evidence>
<keyword evidence="5 9" id="KW-0812">Transmembrane</keyword>
<dbReference type="PANTHER" id="PTHR35011">
    <property type="entry name" value="2,3-DIKETO-L-GULONATE TRAP TRANSPORTER SMALL PERMEASE PROTEIN YIAM"/>
    <property type="match status" value="1"/>
</dbReference>
<evidence type="ECO:0000256" key="3">
    <source>
        <dbReference type="ARBA" id="ARBA00022475"/>
    </source>
</evidence>
<keyword evidence="7 9" id="KW-0472">Membrane</keyword>
<sequence length="186" mass="21355">MVILKKIEQHLEEWLLVILGSVMTAVIFLQVVMREMGNSLSWSEELGRYCFIWLVYIGISYGVKKQRHIKVDVILILLKNKWKIVLSLIANLLFLIFAALVVYYGTEISSNLLRLGQKSPALQVEMGFVYLAAPIGMGLTMLRLIQNMYHQVLMLVGKEKVEVVDERERILEEEEELTDDSSGPVR</sequence>
<evidence type="ECO:0000256" key="8">
    <source>
        <dbReference type="ARBA" id="ARBA00038436"/>
    </source>
</evidence>
<evidence type="ECO:0000256" key="2">
    <source>
        <dbReference type="ARBA" id="ARBA00022448"/>
    </source>
</evidence>
<gene>
    <name evidence="11" type="ORF">SAMN05216362_15114</name>
</gene>
<dbReference type="RefSeq" id="WP_091775807.1">
    <property type="nucleotide sequence ID" value="NZ_CAESCL010000005.1"/>
</dbReference>
<keyword evidence="3" id="KW-1003">Cell membrane</keyword>
<feature type="domain" description="Tripartite ATP-independent periplasmic transporters DctQ component" evidence="10">
    <location>
        <begin position="23"/>
        <end position="152"/>
    </location>
</feature>
<keyword evidence="12" id="KW-1185">Reference proteome</keyword>
<dbReference type="OrthoDB" id="9815614at2"/>
<evidence type="ECO:0000256" key="7">
    <source>
        <dbReference type="ARBA" id="ARBA00023136"/>
    </source>
</evidence>
<feature type="transmembrane region" description="Helical" evidence="9">
    <location>
        <begin position="84"/>
        <end position="106"/>
    </location>
</feature>
<dbReference type="GO" id="GO:0015740">
    <property type="term" value="P:C4-dicarboxylate transport"/>
    <property type="evidence" value="ECO:0007669"/>
    <property type="project" value="TreeGrafter"/>
</dbReference>
<evidence type="ECO:0000256" key="4">
    <source>
        <dbReference type="ARBA" id="ARBA00022519"/>
    </source>
</evidence>
<dbReference type="EMBL" id="FOES01000051">
    <property type="protein sequence ID" value="SER14679.1"/>
    <property type="molecule type" value="Genomic_DNA"/>
</dbReference>
<feature type="transmembrane region" description="Helical" evidence="9">
    <location>
        <begin position="46"/>
        <end position="63"/>
    </location>
</feature>
<dbReference type="GO" id="GO:0022857">
    <property type="term" value="F:transmembrane transporter activity"/>
    <property type="evidence" value="ECO:0007669"/>
    <property type="project" value="TreeGrafter"/>
</dbReference>
<dbReference type="STRING" id="571933.SAMN05216362_15114"/>
<organism evidence="11 12">
    <name type="scientific">Piscibacillus halophilus</name>
    <dbReference type="NCBI Taxonomy" id="571933"/>
    <lineage>
        <taxon>Bacteria</taxon>
        <taxon>Bacillati</taxon>
        <taxon>Bacillota</taxon>
        <taxon>Bacilli</taxon>
        <taxon>Bacillales</taxon>
        <taxon>Bacillaceae</taxon>
        <taxon>Piscibacillus</taxon>
    </lineage>
</organism>
<evidence type="ECO:0000313" key="12">
    <source>
        <dbReference type="Proteomes" id="UP000199427"/>
    </source>
</evidence>